<organism evidence="2">
    <name type="scientific">Kitasatospora sp. CMC57</name>
    <dbReference type="NCBI Taxonomy" id="3231513"/>
    <lineage>
        <taxon>Bacteria</taxon>
        <taxon>Bacillati</taxon>
        <taxon>Actinomycetota</taxon>
        <taxon>Actinomycetes</taxon>
        <taxon>Kitasatosporales</taxon>
        <taxon>Streptomycetaceae</taxon>
        <taxon>Kitasatospora</taxon>
    </lineage>
</organism>
<dbReference type="AlphaFoldDB" id="A0AB33JYF5"/>
<name>A0AB33JYF5_9ACTN</name>
<dbReference type="InterPro" id="IPR045931">
    <property type="entry name" value="DUF6350"/>
</dbReference>
<proteinExistence type="predicted"/>
<feature type="transmembrane region" description="Helical" evidence="1">
    <location>
        <begin position="215"/>
        <end position="237"/>
    </location>
</feature>
<keyword evidence="1" id="KW-0812">Transmembrane</keyword>
<feature type="transmembrane region" description="Helical" evidence="1">
    <location>
        <begin position="83"/>
        <end position="101"/>
    </location>
</feature>
<feature type="transmembrane region" description="Helical" evidence="1">
    <location>
        <begin position="113"/>
        <end position="134"/>
    </location>
</feature>
<sequence length="454" mass="45754">MTQLMGRPILGLPGELGVRPFVADLLTGVRAALLTLAVPAVPVLALWVLTPYADDTATGAGRLACALWLLGHGAPLTRGASQAPVTLTPLLLTLFTVVLLVRTGRRLGGRERLHWRAPLAVCAGYLAVALGAVAECSGAGALRAVPLLDLAAVAVLVTGSVGAGLRSAVGGGPALPGWARRPGWVRLPAWAHLPDRSYVPDWARPVGGGPVTARAAAVGGAGLVAAGGVVLAVTVLLGQGAAGRSAAGFGGGPAAIGGLGLACLLLVPNAVLWAASYALGPGFAVGTGTVVAPTGARVGPVPDFPLFALLPETGSAPWWPVACVLPLLAGLVPALLLGRAAAEARWHPVATAVSAAGSSLLTGLGAGVCAWLAGGALAGARMAELGPVPWLIAPVTAAWLVLVTVPGALLARCWVAPPLWWTDLTGRQLCRVRRAAEQGLTWAADRLPPRRRDR</sequence>
<feature type="transmembrane region" description="Helical" evidence="1">
    <location>
        <begin position="318"/>
        <end position="337"/>
    </location>
</feature>
<feature type="transmembrane region" description="Helical" evidence="1">
    <location>
        <begin position="349"/>
        <end position="378"/>
    </location>
</feature>
<keyword evidence="1" id="KW-1133">Transmembrane helix</keyword>
<protein>
    <submittedName>
        <fullName evidence="2">DUF6350 family protein</fullName>
    </submittedName>
</protein>
<dbReference type="Pfam" id="PF19877">
    <property type="entry name" value="DUF6350"/>
    <property type="match status" value="1"/>
</dbReference>
<reference evidence="2" key="1">
    <citation type="submission" date="2024-07" db="EMBL/GenBank/DDBJ databases">
        <title>Complete genome sequences of cellulolytic bacteria, Kitasatospora sp. CMC57 and Streptomyces sp. CMC78, isolated from Japanese agricultural soil.</title>
        <authorList>
            <person name="Hashimoto T."/>
            <person name="Ito M."/>
            <person name="Iwamoto M."/>
            <person name="Fukahori D."/>
            <person name="Shoda T."/>
            <person name="Sakoda M."/>
            <person name="Morohoshi T."/>
            <person name="Mitsuboshi M."/>
            <person name="Nishizawa T."/>
        </authorList>
    </citation>
    <scope>NUCLEOTIDE SEQUENCE</scope>
    <source>
        <strain evidence="2">CMC57</strain>
    </source>
</reference>
<feature type="transmembrane region" description="Helical" evidence="1">
    <location>
        <begin position="249"/>
        <end position="275"/>
    </location>
</feature>
<accession>A0AB33JYF5</accession>
<evidence type="ECO:0000256" key="1">
    <source>
        <dbReference type="SAM" id="Phobius"/>
    </source>
</evidence>
<gene>
    <name evidence="2" type="ORF">KCMC57_39650</name>
</gene>
<feature type="transmembrane region" description="Helical" evidence="1">
    <location>
        <begin position="390"/>
        <end position="411"/>
    </location>
</feature>
<dbReference type="EMBL" id="AP035881">
    <property type="protein sequence ID" value="BFP47597.1"/>
    <property type="molecule type" value="Genomic_DNA"/>
</dbReference>
<evidence type="ECO:0000313" key="2">
    <source>
        <dbReference type="EMBL" id="BFP47597.1"/>
    </source>
</evidence>
<keyword evidence="1" id="KW-0472">Membrane</keyword>
<feature type="transmembrane region" description="Helical" evidence="1">
    <location>
        <begin position="21"/>
        <end position="49"/>
    </location>
</feature>